<dbReference type="SUPFAM" id="SSF57424">
    <property type="entry name" value="LDL receptor-like module"/>
    <property type="match status" value="1"/>
</dbReference>
<dbReference type="GO" id="GO:0043410">
    <property type="term" value="P:positive regulation of MAPK cascade"/>
    <property type="evidence" value="ECO:0007669"/>
    <property type="project" value="TreeGrafter"/>
</dbReference>
<dbReference type="PROSITE" id="PS01209">
    <property type="entry name" value="LDLRA_1"/>
    <property type="match status" value="1"/>
</dbReference>
<evidence type="ECO:0000313" key="7">
    <source>
        <dbReference type="WBParaSite" id="BPAG_0000094901-mRNA-1"/>
    </source>
</evidence>
<dbReference type="CDD" id="cd00112">
    <property type="entry name" value="LDLa"/>
    <property type="match status" value="1"/>
</dbReference>
<dbReference type="InterPro" id="IPR036055">
    <property type="entry name" value="LDL_receptor-like_sf"/>
</dbReference>
<reference evidence="5 6" key="2">
    <citation type="submission" date="2018-11" db="EMBL/GenBank/DDBJ databases">
        <authorList>
            <consortium name="Pathogen Informatics"/>
        </authorList>
    </citation>
    <scope>NUCLEOTIDE SEQUENCE [LARGE SCALE GENOMIC DNA]</scope>
</reference>
<gene>
    <name evidence="5" type="ORF">BPAG_LOCUS950</name>
</gene>
<dbReference type="WBParaSite" id="BPAG_0000094901-mRNA-1">
    <property type="protein sequence ID" value="BPAG_0000094901-mRNA-1"/>
    <property type="gene ID" value="BPAG_0000094901"/>
</dbReference>
<dbReference type="PANTHER" id="PTHR21105:SF1">
    <property type="entry name" value="SECRETED PROTEIN"/>
    <property type="match status" value="1"/>
</dbReference>
<keyword evidence="6" id="KW-1185">Reference proteome</keyword>
<dbReference type="GO" id="GO:0043195">
    <property type="term" value="C:terminal bouton"/>
    <property type="evidence" value="ECO:0007669"/>
    <property type="project" value="TreeGrafter"/>
</dbReference>
<dbReference type="InterPro" id="IPR002172">
    <property type="entry name" value="LDrepeatLR_classA_rpt"/>
</dbReference>
<evidence type="ECO:0000313" key="6">
    <source>
        <dbReference type="Proteomes" id="UP000278627"/>
    </source>
</evidence>
<sequence>MRVQCLPTTVVIIIFLLLAGISYPKRGMRPTVTAMAVDAVPVMKSKSVLSSDLDNLRRYTIYAGIQFTQVYNLRRYIIYAGIQFTQVYNLRKYTIHASIQFTQVYNSGIQFTQVYNLRKYTTYASIQFTQVHNLRRSIAVLRHAVGNSIAGSVLRLPSSQHHLHRDALYGRRGESSEAGILNIKADIRKMNEADVDHFDDDFEDEERLMQADRPSVMHRTRHFRQRKRRKGCGASRHGHQQMLCPTRSSHHYDVCITSEQLCDDISDCPGGEDENPSNCLFYKSIKEQLKHIYNTVLLLADHAAGQNSHREL</sequence>
<dbReference type="Gene3D" id="4.10.400.10">
    <property type="entry name" value="Low-density Lipoprotein Receptor"/>
    <property type="match status" value="1"/>
</dbReference>
<protein>
    <submittedName>
        <fullName evidence="7">Basement membrane-specific heparan sulfate proteoglycan core protein</fullName>
    </submittedName>
</protein>
<dbReference type="Proteomes" id="UP000278627">
    <property type="component" value="Unassembled WGS sequence"/>
</dbReference>
<feature type="transmembrane region" description="Helical" evidence="4">
    <location>
        <begin position="6"/>
        <end position="23"/>
    </location>
</feature>
<evidence type="ECO:0000256" key="4">
    <source>
        <dbReference type="SAM" id="Phobius"/>
    </source>
</evidence>
<dbReference type="EMBL" id="UZAD01000057">
    <property type="protein sequence ID" value="VDN82136.1"/>
    <property type="molecule type" value="Genomic_DNA"/>
</dbReference>
<feature type="region of interest" description="Disordered" evidence="3">
    <location>
        <begin position="217"/>
        <end position="240"/>
    </location>
</feature>
<evidence type="ECO:0000313" key="5">
    <source>
        <dbReference type="EMBL" id="VDN82136.1"/>
    </source>
</evidence>
<keyword evidence="4" id="KW-1133">Transmembrane helix</keyword>
<keyword evidence="4" id="KW-0812">Transmembrane</keyword>
<evidence type="ECO:0000256" key="1">
    <source>
        <dbReference type="ARBA" id="ARBA00023157"/>
    </source>
</evidence>
<feature type="compositionally biased region" description="Basic residues" evidence="3">
    <location>
        <begin position="217"/>
        <end position="239"/>
    </location>
</feature>
<dbReference type="InterPro" id="IPR023415">
    <property type="entry name" value="LDLR_class-A_CS"/>
</dbReference>
<reference evidence="7" key="1">
    <citation type="submission" date="2016-04" db="UniProtKB">
        <authorList>
            <consortium name="WormBaseParasite"/>
        </authorList>
    </citation>
    <scope>IDENTIFICATION</scope>
</reference>
<dbReference type="PANTHER" id="PTHR21105">
    <property type="entry name" value="GH16255P"/>
    <property type="match status" value="1"/>
</dbReference>
<dbReference type="STRING" id="6280.A0A158PQ45"/>
<keyword evidence="1" id="KW-1015">Disulfide bond</keyword>
<dbReference type="AlphaFoldDB" id="A0A158PQ45"/>
<comment type="caution">
    <text evidence="2">Lacks conserved residue(s) required for the propagation of feature annotation.</text>
</comment>
<accession>A0A158PQ45</accession>
<evidence type="ECO:0000256" key="2">
    <source>
        <dbReference type="PROSITE-ProRule" id="PRU00124"/>
    </source>
</evidence>
<dbReference type="PROSITE" id="PS50068">
    <property type="entry name" value="LDLRA_2"/>
    <property type="match status" value="1"/>
</dbReference>
<keyword evidence="4" id="KW-0472">Membrane</keyword>
<evidence type="ECO:0000256" key="3">
    <source>
        <dbReference type="SAM" id="MobiDB-lite"/>
    </source>
</evidence>
<dbReference type="GO" id="GO:0030297">
    <property type="term" value="F:transmembrane receptor protein tyrosine kinase activator activity"/>
    <property type="evidence" value="ECO:0007669"/>
    <property type="project" value="TreeGrafter"/>
</dbReference>
<organism evidence="7">
    <name type="scientific">Brugia pahangi</name>
    <name type="common">Filarial nematode worm</name>
    <dbReference type="NCBI Taxonomy" id="6280"/>
    <lineage>
        <taxon>Eukaryota</taxon>
        <taxon>Metazoa</taxon>
        <taxon>Ecdysozoa</taxon>
        <taxon>Nematoda</taxon>
        <taxon>Chromadorea</taxon>
        <taxon>Rhabditida</taxon>
        <taxon>Spirurina</taxon>
        <taxon>Spiruromorpha</taxon>
        <taxon>Filarioidea</taxon>
        <taxon>Onchocercidae</taxon>
        <taxon>Brugia</taxon>
    </lineage>
</organism>
<name>A0A158PQ45_BRUPA</name>
<proteinExistence type="predicted"/>